<accession>A0A170YMN0</accession>
<dbReference type="EMBL" id="BDCR01000001">
    <property type="protein sequence ID" value="GAT61914.1"/>
    <property type="molecule type" value="Genomic_DNA"/>
</dbReference>
<reference evidence="3" key="2">
    <citation type="journal article" date="2017" name="Genome Announc.">
        <title>Draft genome sequence of Paludibacter jiangxiensis NM7(T), a propionate-producing fermentative bacterium.</title>
        <authorList>
            <person name="Qiu Y.-L."/>
            <person name="Tourlousse D.M."/>
            <person name="Matsuura N."/>
            <person name="Ohashi A."/>
            <person name="Sekiguchi Y."/>
        </authorList>
    </citation>
    <scope>NUCLEOTIDE SEQUENCE [LARGE SCALE GENOMIC DNA]</scope>
    <source>
        <strain evidence="3">NM7</strain>
    </source>
</reference>
<proteinExistence type="predicted"/>
<keyword evidence="3" id="KW-1185">Reference proteome</keyword>
<reference evidence="3" key="1">
    <citation type="submission" date="2016-04" db="EMBL/GenBank/DDBJ databases">
        <title>Draft genome sequence of Paludibacter jiangxiensis strain NM7.</title>
        <authorList>
            <person name="Qiu Y."/>
            <person name="Matsuura N."/>
            <person name="Ohashi A."/>
            <person name="Tourlousse M.D."/>
            <person name="Sekiguchi Y."/>
        </authorList>
    </citation>
    <scope>NUCLEOTIDE SEQUENCE [LARGE SCALE GENOMIC DNA]</scope>
    <source>
        <strain evidence="3">NM7</strain>
    </source>
</reference>
<evidence type="ECO:0008006" key="4">
    <source>
        <dbReference type="Google" id="ProtNLM"/>
    </source>
</evidence>
<gene>
    <name evidence="2" type="ORF">PJIAN_1501</name>
</gene>
<feature type="chain" id="PRO_5007904865" description="MetA-pathway of phenol degradation" evidence="1">
    <location>
        <begin position="27"/>
        <end position="244"/>
    </location>
</feature>
<protein>
    <recommendedName>
        <fullName evidence="4">MetA-pathway of phenol degradation</fullName>
    </recommendedName>
</protein>
<sequence>MKVSYKTIAKCLLGVVLATVAVSASAQDSKGGSFSVSADVVSSYVWRGVAQEGSRGGSPNIQPTVSYTNGAFSIGAWGSYAFSGNVKEVDLYATLSLPSALSITLTDYNWNNGNDASVGYFNYTSGKTGHVFEGTLAYGGTKSFPLSIAWNTMFYGADKKVDGKQAFSTYVELGLPITSNVKAFMGASLFDSPNYYNSGFSVINLGLKVSKEIKFSDSFSLPVYGIIGANPQAEKAFFVAGITL</sequence>
<dbReference type="STRING" id="681398.PJIAN_1501"/>
<dbReference type="OrthoDB" id="1065092at2"/>
<evidence type="ECO:0000256" key="1">
    <source>
        <dbReference type="SAM" id="SignalP"/>
    </source>
</evidence>
<feature type="signal peptide" evidence="1">
    <location>
        <begin position="1"/>
        <end position="26"/>
    </location>
</feature>
<dbReference type="Proteomes" id="UP000076586">
    <property type="component" value="Unassembled WGS sequence"/>
</dbReference>
<evidence type="ECO:0000313" key="3">
    <source>
        <dbReference type="Proteomes" id="UP000076586"/>
    </source>
</evidence>
<name>A0A170YMN0_9BACT</name>
<evidence type="ECO:0000313" key="2">
    <source>
        <dbReference type="EMBL" id="GAT61914.1"/>
    </source>
</evidence>
<dbReference type="RefSeq" id="WP_068701689.1">
    <property type="nucleotide sequence ID" value="NZ_BDCR01000001.1"/>
</dbReference>
<keyword evidence="1" id="KW-0732">Signal</keyword>
<dbReference type="AlphaFoldDB" id="A0A170YMN0"/>
<organism evidence="2 3">
    <name type="scientific">Paludibacter jiangxiensis</name>
    <dbReference type="NCBI Taxonomy" id="681398"/>
    <lineage>
        <taxon>Bacteria</taxon>
        <taxon>Pseudomonadati</taxon>
        <taxon>Bacteroidota</taxon>
        <taxon>Bacteroidia</taxon>
        <taxon>Bacteroidales</taxon>
        <taxon>Paludibacteraceae</taxon>
        <taxon>Paludibacter</taxon>
    </lineage>
</organism>
<comment type="caution">
    <text evidence="2">The sequence shown here is derived from an EMBL/GenBank/DDBJ whole genome shotgun (WGS) entry which is preliminary data.</text>
</comment>